<evidence type="ECO:0000313" key="1">
    <source>
        <dbReference type="EMBL" id="GAV04129.1"/>
    </source>
</evidence>
<protein>
    <submittedName>
        <fullName evidence="1">Uncharacterized protein</fullName>
    </submittedName>
</protein>
<dbReference type="Proteomes" id="UP000186922">
    <property type="component" value="Unassembled WGS sequence"/>
</dbReference>
<evidence type="ECO:0000313" key="2">
    <source>
        <dbReference type="Proteomes" id="UP000186922"/>
    </source>
</evidence>
<organism evidence="1 2">
    <name type="scientific">Ramazzottius varieornatus</name>
    <name type="common">Water bear</name>
    <name type="synonym">Tardigrade</name>
    <dbReference type="NCBI Taxonomy" id="947166"/>
    <lineage>
        <taxon>Eukaryota</taxon>
        <taxon>Metazoa</taxon>
        <taxon>Ecdysozoa</taxon>
        <taxon>Tardigrada</taxon>
        <taxon>Eutardigrada</taxon>
        <taxon>Parachela</taxon>
        <taxon>Hypsibioidea</taxon>
        <taxon>Ramazzottiidae</taxon>
        <taxon>Ramazzottius</taxon>
    </lineage>
</organism>
<name>A0A1D1VZT3_RAMVA</name>
<dbReference type="EMBL" id="BDGG01000010">
    <property type="protein sequence ID" value="GAV04129.1"/>
    <property type="molecule type" value="Genomic_DNA"/>
</dbReference>
<comment type="caution">
    <text evidence="1">The sequence shown here is derived from an EMBL/GenBank/DDBJ whole genome shotgun (WGS) entry which is preliminary data.</text>
</comment>
<proteinExistence type="predicted"/>
<dbReference type="AlphaFoldDB" id="A0A1D1VZT3"/>
<keyword evidence="2" id="KW-1185">Reference proteome</keyword>
<sequence>MRSSELTLETKGAEDEEPVPVAILYVLRPNDGFYNRLIRLGAQLLQLPPSTTPLVN</sequence>
<reference evidence="1 2" key="1">
    <citation type="journal article" date="2016" name="Nat. Commun.">
        <title>Extremotolerant tardigrade genome and improved radiotolerance of human cultured cells by tardigrade-unique protein.</title>
        <authorList>
            <person name="Hashimoto T."/>
            <person name="Horikawa D.D."/>
            <person name="Saito Y."/>
            <person name="Kuwahara H."/>
            <person name="Kozuka-Hata H."/>
            <person name="Shin-I T."/>
            <person name="Minakuchi Y."/>
            <person name="Ohishi K."/>
            <person name="Motoyama A."/>
            <person name="Aizu T."/>
            <person name="Enomoto A."/>
            <person name="Kondo K."/>
            <person name="Tanaka S."/>
            <person name="Hara Y."/>
            <person name="Koshikawa S."/>
            <person name="Sagara H."/>
            <person name="Miura T."/>
            <person name="Yokobori S."/>
            <person name="Miyagawa K."/>
            <person name="Suzuki Y."/>
            <person name="Kubo T."/>
            <person name="Oyama M."/>
            <person name="Kohara Y."/>
            <person name="Fujiyama A."/>
            <person name="Arakawa K."/>
            <person name="Katayama T."/>
            <person name="Toyoda A."/>
            <person name="Kunieda T."/>
        </authorList>
    </citation>
    <scope>NUCLEOTIDE SEQUENCE [LARGE SCALE GENOMIC DNA]</scope>
    <source>
        <strain evidence="1 2">YOKOZUNA-1</strain>
    </source>
</reference>
<accession>A0A1D1VZT3</accession>
<gene>
    <name evidence="1" type="primary">RvY_14456-1</name>
    <name evidence="1" type="synonym">RvY_14456.1</name>
    <name evidence="1" type="ORF">RvY_14456</name>
</gene>